<dbReference type="OrthoDB" id="968679at2"/>
<feature type="signal peptide" evidence="2">
    <location>
        <begin position="1"/>
        <end position="22"/>
    </location>
</feature>
<dbReference type="EMBL" id="QGGO01000021">
    <property type="protein sequence ID" value="PWK22121.1"/>
    <property type="molecule type" value="Genomic_DNA"/>
</dbReference>
<comment type="caution">
    <text evidence="3">The sequence shown here is derived from an EMBL/GenBank/DDBJ whole genome shotgun (WGS) entry which is preliminary data.</text>
</comment>
<dbReference type="Proteomes" id="UP000245489">
    <property type="component" value="Unassembled WGS sequence"/>
</dbReference>
<organism evidence="3 4">
    <name type="scientific">Arcicella aurantiaca</name>
    <dbReference type="NCBI Taxonomy" id="591202"/>
    <lineage>
        <taxon>Bacteria</taxon>
        <taxon>Pseudomonadati</taxon>
        <taxon>Bacteroidota</taxon>
        <taxon>Cytophagia</taxon>
        <taxon>Cytophagales</taxon>
        <taxon>Flectobacillaceae</taxon>
        <taxon>Arcicella</taxon>
    </lineage>
</organism>
<reference evidence="3 4" key="1">
    <citation type="submission" date="2018-05" db="EMBL/GenBank/DDBJ databases">
        <title>Genomic Encyclopedia of Archaeal and Bacterial Type Strains, Phase II (KMG-II): from individual species to whole genera.</title>
        <authorList>
            <person name="Goeker M."/>
        </authorList>
    </citation>
    <scope>NUCLEOTIDE SEQUENCE [LARGE SCALE GENOMIC DNA]</scope>
    <source>
        <strain evidence="3 4">DSM 22214</strain>
    </source>
</reference>
<sequence length="144" mass="16706">MKKISTLLSVALLTSLSMSSCTDTKQITDLQDQARRLEAQVQKERQENAELSSYRFSMESQFKRKNEDYVKCQEEGKDNFESLSKKYGELGSDYEKLQAAYKSLNEANDANREMSARVIVDLEERIKQIRIANAPTTARKRRRR</sequence>
<dbReference type="PROSITE" id="PS51257">
    <property type="entry name" value="PROKAR_LIPOPROTEIN"/>
    <property type="match status" value="1"/>
</dbReference>
<evidence type="ECO:0000313" key="3">
    <source>
        <dbReference type="EMBL" id="PWK22121.1"/>
    </source>
</evidence>
<keyword evidence="4" id="KW-1185">Reference proteome</keyword>
<feature type="coiled-coil region" evidence="1">
    <location>
        <begin position="27"/>
        <end position="54"/>
    </location>
</feature>
<evidence type="ECO:0000256" key="2">
    <source>
        <dbReference type="SAM" id="SignalP"/>
    </source>
</evidence>
<accession>A0A316DVI9</accession>
<keyword evidence="1" id="KW-0175">Coiled coil</keyword>
<dbReference type="RefSeq" id="WP_146199195.1">
    <property type="nucleotide sequence ID" value="NZ_QGGO01000021.1"/>
</dbReference>
<evidence type="ECO:0000313" key="4">
    <source>
        <dbReference type="Proteomes" id="UP000245489"/>
    </source>
</evidence>
<name>A0A316DVI9_9BACT</name>
<proteinExistence type="predicted"/>
<keyword evidence="2" id="KW-0732">Signal</keyword>
<gene>
    <name evidence="3" type="ORF">LV89_03506</name>
</gene>
<dbReference type="AlphaFoldDB" id="A0A316DVI9"/>
<evidence type="ECO:0000256" key="1">
    <source>
        <dbReference type="SAM" id="Coils"/>
    </source>
</evidence>
<feature type="chain" id="PRO_5016362274" evidence="2">
    <location>
        <begin position="23"/>
        <end position="144"/>
    </location>
</feature>
<protein>
    <submittedName>
        <fullName evidence="3">Uncharacterized protein</fullName>
    </submittedName>
</protein>